<evidence type="ECO:0000256" key="8">
    <source>
        <dbReference type="ARBA" id="ARBA00023136"/>
    </source>
</evidence>
<dbReference type="InParanoid" id="A0A6P8J4Y6"/>
<dbReference type="PRINTS" id="PR02049">
    <property type="entry name" value="PROTEINF36A"/>
</dbReference>
<protein>
    <recommendedName>
        <fullName evidence="3">Cytochrome c oxidase assembly protein COX20, mitochondrial</fullName>
    </recommendedName>
</protein>
<reference evidence="11" key="1">
    <citation type="submission" date="2025-08" db="UniProtKB">
        <authorList>
            <consortium name="RefSeq"/>
        </authorList>
    </citation>
    <scope>IDENTIFICATION</scope>
    <source>
        <tissue evidence="11">Tentacle</tissue>
    </source>
</reference>
<dbReference type="AlphaFoldDB" id="A0A6P8J4Y6"/>
<dbReference type="FunCoup" id="A0A6P8J4Y6">
    <property type="interactions" value="571"/>
</dbReference>
<proteinExistence type="inferred from homology"/>
<dbReference type="Pfam" id="PF12597">
    <property type="entry name" value="Cox20"/>
    <property type="match status" value="1"/>
</dbReference>
<keyword evidence="7" id="KW-0496">Mitochondrion</keyword>
<evidence type="ECO:0000256" key="2">
    <source>
        <dbReference type="ARBA" id="ARBA00009575"/>
    </source>
</evidence>
<dbReference type="GeneID" id="116307049"/>
<evidence type="ECO:0000256" key="1">
    <source>
        <dbReference type="ARBA" id="ARBA00004273"/>
    </source>
</evidence>
<evidence type="ECO:0000256" key="4">
    <source>
        <dbReference type="ARBA" id="ARBA00022692"/>
    </source>
</evidence>
<name>A0A6P8J4Y6_ACTTE</name>
<dbReference type="InterPro" id="IPR022533">
    <property type="entry name" value="Cox20"/>
</dbReference>
<keyword evidence="10" id="KW-1185">Reference proteome</keyword>
<evidence type="ECO:0000256" key="7">
    <source>
        <dbReference type="ARBA" id="ARBA00023128"/>
    </source>
</evidence>
<sequence length="111" mass="12457">MADGNPNAGDSKDSEKHASWDIIKFIEKTPCSRDSLLYGITGGLGAGVLYFFKSNHVRRSADVAVGSFALISVVSWELCRYMRHKEHQKIKKTVELMNEQSKNNKDEPKQA</sequence>
<accession>A0A6P8J4Y6</accession>
<dbReference type="PIRSF" id="PIRSF007871">
    <property type="entry name" value="Cox20"/>
    <property type="match status" value="1"/>
</dbReference>
<dbReference type="PANTHER" id="PTHR31586">
    <property type="entry name" value="CYTOCHROME C OXIDASE PROTEIN 20"/>
    <property type="match status" value="1"/>
</dbReference>
<keyword evidence="8 9" id="KW-0472">Membrane</keyword>
<feature type="transmembrane region" description="Helical" evidence="9">
    <location>
        <begin position="35"/>
        <end position="52"/>
    </location>
</feature>
<evidence type="ECO:0000256" key="9">
    <source>
        <dbReference type="SAM" id="Phobius"/>
    </source>
</evidence>
<evidence type="ECO:0000313" key="11">
    <source>
        <dbReference type="RefSeq" id="XP_031573048.1"/>
    </source>
</evidence>
<dbReference type="GO" id="GO:0005743">
    <property type="term" value="C:mitochondrial inner membrane"/>
    <property type="evidence" value="ECO:0007669"/>
    <property type="project" value="UniProtKB-SubCell"/>
</dbReference>
<gene>
    <name evidence="11" type="primary">LOC116307049</name>
</gene>
<organism evidence="10 11">
    <name type="scientific">Actinia tenebrosa</name>
    <name type="common">Australian red waratah sea anemone</name>
    <dbReference type="NCBI Taxonomy" id="6105"/>
    <lineage>
        <taxon>Eukaryota</taxon>
        <taxon>Metazoa</taxon>
        <taxon>Cnidaria</taxon>
        <taxon>Anthozoa</taxon>
        <taxon>Hexacorallia</taxon>
        <taxon>Actiniaria</taxon>
        <taxon>Actiniidae</taxon>
        <taxon>Actinia</taxon>
    </lineage>
</organism>
<dbReference type="GO" id="GO:0033617">
    <property type="term" value="P:mitochondrial respiratory chain complex IV assembly"/>
    <property type="evidence" value="ECO:0007669"/>
    <property type="project" value="InterPro"/>
</dbReference>
<keyword evidence="4 9" id="KW-0812">Transmembrane</keyword>
<evidence type="ECO:0000256" key="3">
    <source>
        <dbReference type="ARBA" id="ARBA00017689"/>
    </source>
</evidence>
<comment type="similarity">
    <text evidence="2">Belongs to the COX20 family.</text>
</comment>
<dbReference type="PANTHER" id="PTHR31586:SF1">
    <property type="entry name" value="CYTOCHROME C OXIDASE ASSEMBLY PROTEIN COX20, MITOCHONDRIAL"/>
    <property type="match status" value="1"/>
</dbReference>
<dbReference type="KEGG" id="aten:116307049"/>
<dbReference type="Proteomes" id="UP000515163">
    <property type="component" value="Unplaced"/>
</dbReference>
<dbReference type="OrthoDB" id="14603at2759"/>
<evidence type="ECO:0000313" key="10">
    <source>
        <dbReference type="Proteomes" id="UP000515163"/>
    </source>
</evidence>
<dbReference type="RefSeq" id="XP_031573048.1">
    <property type="nucleotide sequence ID" value="XM_031717188.1"/>
</dbReference>
<keyword evidence="6 9" id="KW-1133">Transmembrane helix</keyword>
<evidence type="ECO:0000256" key="5">
    <source>
        <dbReference type="ARBA" id="ARBA00022792"/>
    </source>
</evidence>
<keyword evidence="5" id="KW-0999">Mitochondrion inner membrane</keyword>
<comment type="subcellular location">
    <subcellularLocation>
        <location evidence="1">Mitochondrion inner membrane</location>
    </subcellularLocation>
</comment>
<evidence type="ECO:0000256" key="6">
    <source>
        <dbReference type="ARBA" id="ARBA00022989"/>
    </source>
</evidence>